<name>A0A8J4QGI9_9ROSI</name>
<dbReference type="PROSITE" id="PS00107">
    <property type="entry name" value="PROTEIN_KINASE_ATP"/>
    <property type="match status" value="1"/>
</dbReference>
<dbReference type="EMBL" id="JRKL02004012">
    <property type="protein sequence ID" value="KAF3953580.1"/>
    <property type="molecule type" value="Genomic_DNA"/>
</dbReference>
<dbReference type="InterPro" id="IPR017441">
    <property type="entry name" value="Protein_kinase_ATP_BS"/>
</dbReference>
<keyword evidence="4" id="KW-0677">Repeat</keyword>
<dbReference type="Pfam" id="PF08263">
    <property type="entry name" value="LRRNT_2"/>
    <property type="match status" value="1"/>
</dbReference>
<keyword evidence="7" id="KW-0067">ATP-binding</keyword>
<evidence type="ECO:0000313" key="12">
    <source>
        <dbReference type="Proteomes" id="UP000737018"/>
    </source>
</evidence>
<evidence type="ECO:0000256" key="6">
    <source>
        <dbReference type="ARBA" id="ARBA00023136"/>
    </source>
</evidence>
<reference evidence="11" key="1">
    <citation type="submission" date="2020-03" db="EMBL/GenBank/DDBJ databases">
        <title>Castanea mollissima Vanexum genome sequencing.</title>
        <authorList>
            <person name="Staton M."/>
        </authorList>
    </citation>
    <scope>NUCLEOTIDE SEQUENCE</scope>
    <source>
        <tissue evidence="11">Leaf</tissue>
    </source>
</reference>
<keyword evidence="7" id="KW-0547">Nucleotide-binding</keyword>
<dbReference type="InterPro" id="IPR050994">
    <property type="entry name" value="At_inactive_RLKs"/>
</dbReference>
<dbReference type="FunFam" id="3.80.10.10:FF:000095">
    <property type="entry name" value="LRR receptor-like serine/threonine-protein kinase GSO1"/>
    <property type="match status" value="2"/>
</dbReference>
<dbReference type="Gene3D" id="3.80.10.10">
    <property type="entry name" value="Ribonuclease Inhibitor"/>
    <property type="match status" value="3"/>
</dbReference>
<dbReference type="InterPro" id="IPR032675">
    <property type="entry name" value="LRR_dom_sf"/>
</dbReference>
<comment type="caution">
    <text evidence="11">The sequence shown here is derived from an EMBL/GenBank/DDBJ whole genome shotgun (WGS) entry which is preliminary data.</text>
</comment>
<comment type="subcellular location">
    <subcellularLocation>
        <location evidence="1">Membrane</location>
        <topology evidence="1">Single-pass membrane protein</topology>
    </subcellularLocation>
</comment>
<dbReference type="GO" id="GO:0005524">
    <property type="term" value="F:ATP binding"/>
    <property type="evidence" value="ECO:0007669"/>
    <property type="project" value="UniProtKB-UniRule"/>
</dbReference>
<evidence type="ECO:0000256" key="1">
    <source>
        <dbReference type="ARBA" id="ARBA00004167"/>
    </source>
</evidence>
<protein>
    <recommendedName>
        <fullName evidence="10">Protein kinase domain-containing protein</fullName>
    </recommendedName>
</protein>
<dbReference type="InterPro" id="IPR001611">
    <property type="entry name" value="Leu-rich_rpt"/>
</dbReference>
<feature type="signal peptide" evidence="9">
    <location>
        <begin position="1"/>
        <end position="24"/>
    </location>
</feature>
<accession>A0A8J4QGI9</accession>
<keyword evidence="12" id="KW-1185">Reference proteome</keyword>
<proteinExistence type="predicted"/>
<evidence type="ECO:0000256" key="4">
    <source>
        <dbReference type="ARBA" id="ARBA00022737"/>
    </source>
</evidence>
<evidence type="ECO:0000259" key="10">
    <source>
        <dbReference type="PROSITE" id="PS50011"/>
    </source>
</evidence>
<sequence>MMTHLTPKALVVLFFLFLHCFSLALSLASDSEILIRVKKTQLDDSNGSLNDWVSNREHNPCNWSGISCDPHKHTVISIYLAGFNLSGRFPFGFCQIRTLQNLSLANNTLNGKITSRAFSRCSHLHFLSLANNYFGGKLPDFSPEFTNLENLDLSDNFFTGKIPVSFGLRFPALRFLYLRSNDITDSIPSFLGNLRELTLLELILNPLTPGPLPSEIGNLTKLEIMSFSSLNLIGTIPDSIGKLVSLKNLDLSNNSLSGEIPESIGGLKSIEQIELYQNSLSGGLPETIANLRTLLRLDVSQNNLSGTLSEKIAAMPLNSLNLNDNFFEGQVPEVLASNPVLYELKIFNNSFCGQLPKNLGKNSDLVNIDVSTNKFTGELPMYLCYRKKLERLITFKNSFSGTIPESYGECDSLNYVRIEQNELSGEVPEGFWSHPGLTRLQMYNNRLQGSISHNISLASGLVAISIAGNNFTGEIPVEICQLQQLVEFSLSQNQFPGVLPTCITGLKKLQKVLVQENMLSGEIPRNVSSLNWSALSYFNLSGNRFSGTIPPDLGTLPVLTYLDLSRNLLTGEIPESLTKLKLKLKLTEFNLSNNNLDGRVPLEFDTKFYLPSLLDNPKLCSNTLKPLAPCSRPRTASSYTVLVLLGFSVIILVLSLVWLYKTKFPPLGDPKPKLRSPMKAIAFQRVGFTEQDIFPYLSAGNQIGSGGSGRVYKVKLKTGQTVAVKKLWGKTQNPDLDLETLFRSEVETLGLIRHTNDLRPRVADFGLAKSLHHEVGGGPGAMSGVAGSYGYIAPEYGHTLRVTEKSDVYSFGVVLLELITGKRPIDPSFGDNNDLVKWVSGIVISSSEEGSSDGIRNIDLGQLIDPKLDPFSCDCGEIEKVLIVALLCTAALPNKRPSMRKVVELLQDKKLARPCKMMQNNFDG</sequence>
<dbReference type="GO" id="GO:0004672">
    <property type="term" value="F:protein kinase activity"/>
    <property type="evidence" value="ECO:0007669"/>
    <property type="project" value="InterPro"/>
</dbReference>
<keyword evidence="3 8" id="KW-0812">Transmembrane</keyword>
<dbReference type="InterPro" id="IPR013210">
    <property type="entry name" value="LRR_N_plant-typ"/>
</dbReference>
<dbReference type="PROSITE" id="PS50011">
    <property type="entry name" value="PROTEIN_KINASE_DOM"/>
    <property type="match status" value="1"/>
</dbReference>
<dbReference type="Pfam" id="PF00560">
    <property type="entry name" value="LRR_1"/>
    <property type="match status" value="6"/>
</dbReference>
<evidence type="ECO:0000256" key="9">
    <source>
        <dbReference type="SAM" id="SignalP"/>
    </source>
</evidence>
<dbReference type="Gene3D" id="1.10.510.10">
    <property type="entry name" value="Transferase(Phosphotransferase) domain 1"/>
    <property type="match status" value="2"/>
</dbReference>
<evidence type="ECO:0000256" key="8">
    <source>
        <dbReference type="SAM" id="Phobius"/>
    </source>
</evidence>
<dbReference type="PANTHER" id="PTHR48010:SF96">
    <property type="entry name" value="OS05G0595800 PROTEIN"/>
    <property type="match status" value="1"/>
</dbReference>
<dbReference type="InterPro" id="IPR003591">
    <property type="entry name" value="Leu-rich_rpt_typical-subtyp"/>
</dbReference>
<keyword evidence="2" id="KW-0433">Leucine-rich repeat</keyword>
<feature type="binding site" evidence="7">
    <location>
        <position position="726"/>
    </location>
    <ligand>
        <name>ATP</name>
        <dbReference type="ChEBI" id="CHEBI:30616"/>
    </ligand>
</feature>
<evidence type="ECO:0000256" key="5">
    <source>
        <dbReference type="ARBA" id="ARBA00022989"/>
    </source>
</evidence>
<dbReference type="Pfam" id="PF00069">
    <property type="entry name" value="Pkinase"/>
    <property type="match status" value="1"/>
</dbReference>
<dbReference type="SMART" id="SM00369">
    <property type="entry name" value="LRR_TYP"/>
    <property type="match status" value="4"/>
</dbReference>
<dbReference type="SUPFAM" id="SSF52058">
    <property type="entry name" value="L domain-like"/>
    <property type="match status" value="1"/>
</dbReference>
<feature type="transmembrane region" description="Helical" evidence="8">
    <location>
        <begin position="639"/>
        <end position="660"/>
    </location>
</feature>
<dbReference type="Proteomes" id="UP000737018">
    <property type="component" value="Unassembled WGS sequence"/>
</dbReference>
<feature type="domain" description="Protein kinase" evidence="10">
    <location>
        <begin position="562"/>
        <end position="911"/>
    </location>
</feature>
<evidence type="ECO:0000256" key="3">
    <source>
        <dbReference type="ARBA" id="ARBA00022692"/>
    </source>
</evidence>
<evidence type="ECO:0000256" key="2">
    <source>
        <dbReference type="ARBA" id="ARBA00022614"/>
    </source>
</evidence>
<dbReference type="AlphaFoldDB" id="A0A8J4QGI9"/>
<evidence type="ECO:0000256" key="7">
    <source>
        <dbReference type="PROSITE-ProRule" id="PRU10141"/>
    </source>
</evidence>
<feature type="chain" id="PRO_5035146324" description="Protein kinase domain-containing protein" evidence="9">
    <location>
        <begin position="25"/>
        <end position="924"/>
    </location>
</feature>
<dbReference type="InterPro" id="IPR000719">
    <property type="entry name" value="Prot_kinase_dom"/>
</dbReference>
<keyword evidence="6 8" id="KW-0472">Membrane</keyword>
<keyword evidence="5 8" id="KW-1133">Transmembrane helix</keyword>
<dbReference type="InterPro" id="IPR011009">
    <property type="entry name" value="Kinase-like_dom_sf"/>
</dbReference>
<organism evidence="11 12">
    <name type="scientific">Castanea mollissima</name>
    <name type="common">Chinese chestnut</name>
    <dbReference type="NCBI Taxonomy" id="60419"/>
    <lineage>
        <taxon>Eukaryota</taxon>
        <taxon>Viridiplantae</taxon>
        <taxon>Streptophyta</taxon>
        <taxon>Embryophyta</taxon>
        <taxon>Tracheophyta</taxon>
        <taxon>Spermatophyta</taxon>
        <taxon>Magnoliopsida</taxon>
        <taxon>eudicotyledons</taxon>
        <taxon>Gunneridae</taxon>
        <taxon>Pentapetalae</taxon>
        <taxon>rosids</taxon>
        <taxon>fabids</taxon>
        <taxon>Fagales</taxon>
        <taxon>Fagaceae</taxon>
        <taxon>Castanea</taxon>
    </lineage>
</organism>
<gene>
    <name evidence="11" type="ORF">CMV_020990</name>
</gene>
<dbReference type="SUPFAM" id="SSF56112">
    <property type="entry name" value="Protein kinase-like (PK-like)"/>
    <property type="match status" value="1"/>
</dbReference>
<dbReference type="SUPFAM" id="SSF52047">
    <property type="entry name" value="RNI-like"/>
    <property type="match status" value="1"/>
</dbReference>
<dbReference type="OrthoDB" id="2021138at2759"/>
<dbReference type="GO" id="GO:0016020">
    <property type="term" value="C:membrane"/>
    <property type="evidence" value="ECO:0007669"/>
    <property type="project" value="UniProtKB-SubCell"/>
</dbReference>
<dbReference type="PANTHER" id="PTHR48010">
    <property type="entry name" value="OS05G0588300 PROTEIN"/>
    <property type="match status" value="1"/>
</dbReference>
<evidence type="ECO:0000313" key="11">
    <source>
        <dbReference type="EMBL" id="KAF3953580.1"/>
    </source>
</evidence>
<keyword evidence="9" id="KW-0732">Signal</keyword>